<organism evidence="4 5">
    <name type="scientific">Paenibacillus thalictri</name>
    <dbReference type="NCBI Taxonomy" id="2527873"/>
    <lineage>
        <taxon>Bacteria</taxon>
        <taxon>Bacillati</taxon>
        <taxon>Bacillota</taxon>
        <taxon>Bacilli</taxon>
        <taxon>Bacillales</taxon>
        <taxon>Paenibacillaceae</taxon>
        <taxon>Paenibacillus</taxon>
    </lineage>
</organism>
<feature type="domain" description="Alcohol dehydrogenase-like C-terminal" evidence="2">
    <location>
        <begin position="179"/>
        <end position="298"/>
    </location>
</feature>
<comment type="caution">
    <text evidence="4">The sequence shown here is derived from an EMBL/GenBank/DDBJ whole genome shotgun (WGS) entry which is preliminary data.</text>
</comment>
<dbReference type="InterPro" id="IPR050129">
    <property type="entry name" value="Zn_alcohol_dh"/>
</dbReference>
<evidence type="ECO:0000313" key="5">
    <source>
        <dbReference type="Proteomes" id="UP000293142"/>
    </source>
</evidence>
<sequence>MEKVTMAMKTMTVPFFVGGGKIEYGEKQVPVPGEGQLLLQVKANALCGSDRKQFYEGAKATPGHEASGVVAAVGPNTHTAVGTPGVVYLMGYCGVCRSCKLGYTNQCLSKKADYGFSHDGGYGPYMVVDESVFFATDPSIPLTEATLLLDIMGTGGHAIKRAQLVHSDIQSVVVAGAGPIGLAVLAMAKLMLGTEVPVYITDFVEYRLRLAEKMGAIPVYLGKETLDEKMKADGMQGVDVAVDTTGKTAGRQAALAALTKRGVLVCVGHGEELHLKVSPDLIAAERAVLGSEYFQYNELAVNQELILSHLPYLSHIITHRFGIERLQEAYELFFRGDTGKVVIEQ</sequence>
<dbReference type="CDD" id="cd08239">
    <property type="entry name" value="THR_DH_like"/>
    <property type="match status" value="1"/>
</dbReference>
<reference evidence="4 5" key="1">
    <citation type="submission" date="2019-02" db="EMBL/GenBank/DDBJ databases">
        <title>Paenibacillus sp. nov., isolated from surface-sterilized tissue of Thalictrum simplex L.</title>
        <authorList>
            <person name="Tuo L."/>
        </authorList>
    </citation>
    <scope>NUCLEOTIDE SEQUENCE [LARGE SCALE GENOMIC DNA]</scope>
    <source>
        <strain evidence="4 5">N2SHLJ1</strain>
    </source>
</reference>
<dbReference type="InterPro" id="IPR013154">
    <property type="entry name" value="ADH-like_N"/>
</dbReference>
<dbReference type="Pfam" id="PF08240">
    <property type="entry name" value="ADH_N"/>
    <property type="match status" value="1"/>
</dbReference>
<accession>A0A4Q9DLU3</accession>
<dbReference type="Gene3D" id="3.90.180.10">
    <property type="entry name" value="Medium-chain alcohol dehydrogenases, catalytic domain"/>
    <property type="match status" value="1"/>
</dbReference>
<dbReference type="PANTHER" id="PTHR43401:SF2">
    <property type="entry name" value="L-THREONINE 3-DEHYDROGENASE"/>
    <property type="match status" value="1"/>
</dbReference>
<feature type="domain" description="Alcohol dehydrogenase-like N-terminal" evidence="3">
    <location>
        <begin position="33"/>
        <end position="132"/>
    </location>
</feature>
<dbReference type="Proteomes" id="UP000293142">
    <property type="component" value="Unassembled WGS sequence"/>
</dbReference>
<dbReference type="Gene3D" id="3.40.50.720">
    <property type="entry name" value="NAD(P)-binding Rossmann-like Domain"/>
    <property type="match status" value="1"/>
</dbReference>
<dbReference type="SUPFAM" id="SSF50129">
    <property type="entry name" value="GroES-like"/>
    <property type="match status" value="1"/>
</dbReference>
<evidence type="ECO:0000256" key="1">
    <source>
        <dbReference type="ARBA" id="ARBA00023002"/>
    </source>
</evidence>
<proteinExistence type="predicted"/>
<dbReference type="Pfam" id="PF00107">
    <property type="entry name" value="ADH_zinc_N"/>
    <property type="match status" value="1"/>
</dbReference>
<dbReference type="InterPro" id="IPR013149">
    <property type="entry name" value="ADH-like_C"/>
</dbReference>
<dbReference type="InterPro" id="IPR011032">
    <property type="entry name" value="GroES-like_sf"/>
</dbReference>
<evidence type="ECO:0000259" key="2">
    <source>
        <dbReference type="Pfam" id="PF00107"/>
    </source>
</evidence>
<dbReference type="InterPro" id="IPR036291">
    <property type="entry name" value="NAD(P)-bd_dom_sf"/>
</dbReference>
<keyword evidence="1" id="KW-0560">Oxidoreductase</keyword>
<dbReference type="AlphaFoldDB" id="A0A4Q9DLU3"/>
<gene>
    <name evidence="4" type="ORF">EYB31_21395</name>
</gene>
<dbReference type="SUPFAM" id="SSF51735">
    <property type="entry name" value="NAD(P)-binding Rossmann-fold domains"/>
    <property type="match status" value="1"/>
</dbReference>
<dbReference type="OrthoDB" id="9806940at2"/>
<dbReference type="GO" id="GO:0016491">
    <property type="term" value="F:oxidoreductase activity"/>
    <property type="evidence" value="ECO:0007669"/>
    <property type="project" value="UniProtKB-KW"/>
</dbReference>
<keyword evidence="5" id="KW-1185">Reference proteome</keyword>
<evidence type="ECO:0000259" key="3">
    <source>
        <dbReference type="Pfam" id="PF08240"/>
    </source>
</evidence>
<evidence type="ECO:0000313" key="4">
    <source>
        <dbReference type="EMBL" id="TBL76102.1"/>
    </source>
</evidence>
<dbReference type="EMBL" id="SIRE01000015">
    <property type="protein sequence ID" value="TBL76102.1"/>
    <property type="molecule type" value="Genomic_DNA"/>
</dbReference>
<protein>
    <submittedName>
        <fullName evidence="4">Alcohol dehydrogenase</fullName>
    </submittedName>
</protein>
<name>A0A4Q9DLU3_9BACL</name>
<dbReference type="PANTHER" id="PTHR43401">
    <property type="entry name" value="L-THREONINE 3-DEHYDROGENASE"/>
    <property type="match status" value="1"/>
</dbReference>